<dbReference type="GO" id="GO:0005506">
    <property type="term" value="F:iron ion binding"/>
    <property type="evidence" value="ECO:0007669"/>
    <property type="project" value="InterPro"/>
</dbReference>
<dbReference type="CDD" id="cd03457">
    <property type="entry name" value="intradiol_dioxygenase_like"/>
    <property type="match status" value="1"/>
</dbReference>
<protein>
    <recommendedName>
        <fullName evidence="4">Intradiol ring-cleavage dioxygenases domain-containing protein</fullName>
    </recommendedName>
</protein>
<feature type="signal peptide" evidence="1">
    <location>
        <begin position="1"/>
        <end position="22"/>
    </location>
</feature>
<dbReference type="EMBL" id="PQXK01000042">
    <property type="protein sequence ID" value="TGO40075.1"/>
    <property type="molecule type" value="Genomic_DNA"/>
</dbReference>
<evidence type="ECO:0000313" key="2">
    <source>
        <dbReference type="EMBL" id="TGO40075.1"/>
    </source>
</evidence>
<evidence type="ECO:0008006" key="4">
    <source>
        <dbReference type="Google" id="ProtNLM"/>
    </source>
</evidence>
<dbReference type="PANTHER" id="PTHR34315:SF1">
    <property type="entry name" value="INTRADIOL RING-CLEAVAGE DIOXYGENASES DOMAIN-CONTAINING PROTEIN-RELATED"/>
    <property type="match status" value="1"/>
</dbReference>
<evidence type="ECO:0000256" key="1">
    <source>
        <dbReference type="SAM" id="SignalP"/>
    </source>
</evidence>
<proteinExistence type="predicted"/>
<keyword evidence="3" id="KW-1185">Reference proteome</keyword>
<accession>A0A4Z1GTF6</accession>
<evidence type="ECO:0000313" key="3">
    <source>
        <dbReference type="Proteomes" id="UP000297814"/>
    </source>
</evidence>
<dbReference type="InterPro" id="IPR015889">
    <property type="entry name" value="Intradiol_dOase_core"/>
</dbReference>
<feature type="chain" id="PRO_5021461414" description="Intradiol ring-cleavage dioxygenases domain-containing protein" evidence="1">
    <location>
        <begin position="23"/>
        <end position="343"/>
    </location>
</feature>
<organism evidence="2 3">
    <name type="scientific">Botrytis hyacinthi</name>
    <dbReference type="NCBI Taxonomy" id="278943"/>
    <lineage>
        <taxon>Eukaryota</taxon>
        <taxon>Fungi</taxon>
        <taxon>Dikarya</taxon>
        <taxon>Ascomycota</taxon>
        <taxon>Pezizomycotina</taxon>
        <taxon>Leotiomycetes</taxon>
        <taxon>Helotiales</taxon>
        <taxon>Sclerotiniaceae</taxon>
        <taxon>Botrytis</taxon>
    </lineage>
</organism>
<name>A0A4Z1GTF6_9HELO</name>
<reference evidence="2 3" key="1">
    <citation type="submission" date="2017-12" db="EMBL/GenBank/DDBJ databases">
        <title>Comparative genomics of Botrytis spp.</title>
        <authorList>
            <person name="Valero-Jimenez C.A."/>
            <person name="Tapia P."/>
            <person name="Veloso J."/>
            <person name="Silva-Moreno E."/>
            <person name="Staats M."/>
            <person name="Valdes J.H."/>
            <person name="Van Kan J.A.L."/>
        </authorList>
    </citation>
    <scope>NUCLEOTIDE SEQUENCE [LARGE SCALE GENOMIC DNA]</scope>
    <source>
        <strain evidence="2 3">Bh0001</strain>
    </source>
</reference>
<keyword evidence="1" id="KW-0732">Signal</keyword>
<sequence>MIYSRLLSKLAAAACVFHISTAHPGQTVQELQDEIVERDIFFEDTKTPQSVAVAVAKARADLGLPQKKKPIKARATSPVSISHLSGLDLTPTSPNVEEIIYSNSSCILSLEGETGPFCEHVRGDLSETQAGVPVVIDGQFLDTTTCEPIQDLYWDIWNCNSTGVYGGIPASPINGNTGDASNINKTFLRGLQPTDANGVAQFTSLFPGHYAGRTTHMHVVAHIGGTVLLNGTYTGGKVSHIGQVFFDQSLITKVESLSPHNTNTQKLTTNAADRVVAAEIAGGSDPFFNYVLLGDTVSDGIFAWITFGVNQGATYTASAAARLTANGGVPIAGGVAPLLHSWK</sequence>
<dbReference type="SUPFAM" id="SSF49482">
    <property type="entry name" value="Aromatic compound dioxygenase"/>
    <property type="match status" value="1"/>
</dbReference>
<gene>
    <name evidence="2" type="ORF">BHYA_0042g00060</name>
</gene>
<dbReference type="PANTHER" id="PTHR34315">
    <property type="match status" value="1"/>
</dbReference>
<dbReference type="GO" id="GO:0016702">
    <property type="term" value="F:oxidoreductase activity, acting on single donors with incorporation of molecular oxygen, incorporation of two atoms of oxygen"/>
    <property type="evidence" value="ECO:0007669"/>
    <property type="project" value="InterPro"/>
</dbReference>
<dbReference type="Gene3D" id="2.60.130.10">
    <property type="entry name" value="Aromatic compound dioxygenase"/>
    <property type="match status" value="1"/>
</dbReference>
<dbReference type="Proteomes" id="UP000297814">
    <property type="component" value="Unassembled WGS sequence"/>
</dbReference>
<comment type="caution">
    <text evidence="2">The sequence shown here is derived from an EMBL/GenBank/DDBJ whole genome shotgun (WGS) entry which is preliminary data.</text>
</comment>
<dbReference type="AlphaFoldDB" id="A0A4Z1GTF6"/>